<organism evidence="2">
    <name type="scientific">Cacopsylla melanoneura</name>
    <dbReference type="NCBI Taxonomy" id="428564"/>
    <lineage>
        <taxon>Eukaryota</taxon>
        <taxon>Metazoa</taxon>
        <taxon>Ecdysozoa</taxon>
        <taxon>Arthropoda</taxon>
        <taxon>Hexapoda</taxon>
        <taxon>Insecta</taxon>
        <taxon>Pterygota</taxon>
        <taxon>Neoptera</taxon>
        <taxon>Paraneoptera</taxon>
        <taxon>Hemiptera</taxon>
        <taxon>Sternorrhyncha</taxon>
        <taxon>Psylloidea</taxon>
        <taxon>Psyllidae</taxon>
        <taxon>Psyllinae</taxon>
        <taxon>Cacopsylla</taxon>
    </lineage>
</organism>
<feature type="region of interest" description="Disordered" evidence="1">
    <location>
        <begin position="141"/>
        <end position="182"/>
    </location>
</feature>
<dbReference type="AlphaFoldDB" id="A0A8D8UIC6"/>
<evidence type="ECO:0000256" key="1">
    <source>
        <dbReference type="SAM" id="MobiDB-lite"/>
    </source>
</evidence>
<accession>A0A8D8UIC6</accession>
<sequence>MSVHDEAIILPYHLTTADLIFLEVDELNFEIKCRDGICDGNVTEKRNYLRTLMREVRLGQRDLDDDRVLFSGEEQEATLQVIQTLCTQSRESAGAIGSREHLRVRGRLNHYIHRINTWPEQDATRRQLKQDTLNLIRSALDDMDDKSPMHDNEVKTAPNQAAGPSTVNSQLDEQIGNRNRPLPPSEFPAQVNYEHLNSSSTIFDDYPEPRVSQPTSPRLSRQDPKIHQWNLQFNGSNMALDDFLDEVELKRTSRQLTWEDVHNCAGDLFTGEAKLWFMSRRTEFRSWFHLSSELRRAFGPPNYDLNLLEELMTRRQATNESSVSYLAQMRIMFGRLPIPMPMEQQLRLIIKNSRYQEALNFRSILTYCQLERALKGLESCRDSPPSPNHSEVSLPSQGFNQNGGYRGRYNNRRNRNFGWRNRNSGWQSGQRQQQLPPPLLALEGSPTNFGYPPPTVPQFSPNYPPPSSPKPHASASPAQYPPQQHGSSVQYSPPERTPTHNQSGNGSSRGRAKW</sequence>
<dbReference type="EMBL" id="HBUF01340814">
    <property type="protein sequence ID" value="CAG6703091.1"/>
    <property type="molecule type" value="Transcribed_RNA"/>
</dbReference>
<dbReference type="EMBL" id="HBUF01340816">
    <property type="protein sequence ID" value="CAG6703106.1"/>
    <property type="molecule type" value="Transcribed_RNA"/>
</dbReference>
<feature type="compositionally biased region" description="Polar residues" evidence="1">
    <location>
        <begin position="481"/>
        <end position="491"/>
    </location>
</feature>
<feature type="compositionally biased region" description="Pro residues" evidence="1">
    <location>
        <begin position="451"/>
        <end position="469"/>
    </location>
</feature>
<feature type="compositionally biased region" description="Low complexity" evidence="1">
    <location>
        <begin position="416"/>
        <end position="426"/>
    </location>
</feature>
<feature type="compositionally biased region" description="Polar residues" evidence="1">
    <location>
        <begin position="499"/>
        <end position="508"/>
    </location>
</feature>
<feature type="compositionally biased region" description="Polar residues" evidence="1">
    <location>
        <begin position="157"/>
        <end position="172"/>
    </location>
</feature>
<feature type="region of interest" description="Disordered" evidence="1">
    <location>
        <begin position="199"/>
        <end position="222"/>
    </location>
</feature>
<protein>
    <recommendedName>
        <fullName evidence="3">Retrotransposon gag domain-containing protein</fullName>
    </recommendedName>
</protein>
<name>A0A8D8UIC6_9HEMI</name>
<evidence type="ECO:0008006" key="3">
    <source>
        <dbReference type="Google" id="ProtNLM"/>
    </source>
</evidence>
<dbReference type="EMBL" id="HBUF01340812">
    <property type="protein sequence ID" value="CAG6703077.1"/>
    <property type="molecule type" value="Transcribed_RNA"/>
</dbReference>
<reference evidence="2" key="1">
    <citation type="submission" date="2021-05" db="EMBL/GenBank/DDBJ databases">
        <authorList>
            <person name="Alioto T."/>
            <person name="Alioto T."/>
            <person name="Gomez Garrido J."/>
        </authorList>
    </citation>
    <scope>NUCLEOTIDE SEQUENCE</scope>
</reference>
<proteinExistence type="predicted"/>
<feature type="compositionally biased region" description="Basic and acidic residues" evidence="1">
    <location>
        <begin position="145"/>
        <end position="154"/>
    </location>
</feature>
<evidence type="ECO:0000313" key="2">
    <source>
        <dbReference type="EMBL" id="CAG6703077.1"/>
    </source>
</evidence>
<feature type="region of interest" description="Disordered" evidence="1">
    <location>
        <begin position="378"/>
        <end position="514"/>
    </location>
</feature>
<dbReference type="EMBL" id="HBUF01340815">
    <property type="protein sequence ID" value="CAG6703099.1"/>
    <property type="molecule type" value="Transcribed_RNA"/>
</dbReference>